<dbReference type="STRING" id="1790137.AXE80_11790"/>
<dbReference type="AlphaFoldDB" id="A0A1B1Y808"/>
<proteinExistence type="predicted"/>
<dbReference type="RefSeq" id="WP_068827566.1">
    <property type="nucleotide sequence ID" value="NZ_CP014224.1"/>
</dbReference>
<name>A0A1B1Y808_9FLAO</name>
<keyword evidence="2" id="KW-1185">Reference proteome</keyword>
<dbReference type="KEGG" id="wfu:AXE80_11790"/>
<evidence type="ECO:0000313" key="1">
    <source>
        <dbReference type="EMBL" id="ANW96921.1"/>
    </source>
</evidence>
<dbReference type="Proteomes" id="UP000092967">
    <property type="component" value="Chromosome"/>
</dbReference>
<reference evidence="1 2" key="1">
    <citation type="submission" date="2016-02" db="EMBL/GenBank/DDBJ databases">
        <authorList>
            <person name="Wen L."/>
            <person name="He K."/>
            <person name="Yang H."/>
        </authorList>
    </citation>
    <scope>NUCLEOTIDE SEQUENCE [LARGE SCALE GENOMIC DNA]</scope>
    <source>
        <strain evidence="1 2">CZ1127</strain>
    </source>
</reference>
<evidence type="ECO:0000313" key="2">
    <source>
        <dbReference type="Proteomes" id="UP000092967"/>
    </source>
</evidence>
<dbReference type="EMBL" id="CP014224">
    <property type="protein sequence ID" value="ANW96921.1"/>
    <property type="molecule type" value="Genomic_DNA"/>
</dbReference>
<gene>
    <name evidence="1" type="ORF">AXE80_11790</name>
</gene>
<dbReference type="OrthoDB" id="978691at2"/>
<accession>A0A1B1Y808</accession>
<sequence length="158" mass="18752">MLVDFNQLENTAKVFLYPSNKKFHPELLSEIEAKVNDFVSQWCDKNDIEAGFDIKYQRFIIIAINNTKPITTTIIDELVSFIFKLQLEHEIELLDKLNVCFKQGEFVQYKDVKEFKKLIKNKSVNKNTIVFDNLINTKEELESDWELPAEDTWYSRMF</sequence>
<protein>
    <submittedName>
        <fullName evidence="1">ABC transporter ATPase</fullName>
    </submittedName>
</protein>
<organism evidence="1 2">
    <name type="scientific">Wenyingzhuangia fucanilytica</name>
    <dbReference type="NCBI Taxonomy" id="1790137"/>
    <lineage>
        <taxon>Bacteria</taxon>
        <taxon>Pseudomonadati</taxon>
        <taxon>Bacteroidota</taxon>
        <taxon>Flavobacteriia</taxon>
        <taxon>Flavobacteriales</taxon>
        <taxon>Flavobacteriaceae</taxon>
        <taxon>Wenyingzhuangia</taxon>
    </lineage>
</organism>